<feature type="transmembrane region" description="Helical" evidence="8">
    <location>
        <begin position="15"/>
        <end position="34"/>
    </location>
</feature>
<evidence type="ECO:0000256" key="1">
    <source>
        <dbReference type="ARBA" id="ARBA00004141"/>
    </source>
</evidence>
<feature type="transmembrane region" description="Helical" evidence="8">
    <location>
        <begin position="224"/>
        <end position="244"/>
    </location>
</feature>
<dbReference type="Proteomes" id="UP001595387">
    <property type="component" value="Unassembled WGS sequence"/>
</dbReference>
<feature type="transmembrane region" description="Helical" evidence="8">
    <location>
        <begin position="46"/>
        <end position="68"/>
    </location>
</feature>
<keyword evidence="5 8" id="KW-0812">Transmembrane</keyword>
<dbReference type="Gene3D" id="1.20.1740.10">
    <property type="entry name" value="Amino acid/polyamine transporter I"/>
    <property type="match status" value="1"/>
</dbReference>
<organism evidence="9 10">
    <name type="scientific">Virgibacillus sediminis</name>
    <dbReference type="NCBI Taxonomy" id="202260"/>
    <lineage>
        <taxon>Bacteria</taxon>
        <taxon>Bacillati</taxon>
        <taxon>Bacillota</taxon>
        <taxon>Bacilli</taxon>
        <taxon>Bacillales</taxon>
        <taxon>Bacillaceae</taxon>
        <taxon>Virgibacillus</taxon>
    </lineage>
</organism>
<reference evidence="10" key="1">
    <citation type="journal article" date="2019" name="Int. J. Syst. Evol. Microbiol.">
        <title>The Global Catalogue of Microorganisms (GCM) 10K type strain sequencing project: providing services to taxonomists for standard genome sequencing and annotation.</title>
        <authorList>
            <consortium name="The Broad Institute Genomics Platform"/>
            <consortium name="The Broad Institute Genome Sequencing Center for Infectious Disease"/>
            <person name="Wu L."/>
            <person name="Ma J."/>
        </authorList>
    </citation>
    <scope>NUCLEOTIDE SEQUENCE [LARGE SCALE GENOMIC DNA]</scope>
    <source>
        <strain evidence="10">KCTC 13193</strain>
    </source>
</reference>
<comment type="caution">
    <text evidence="9">The sequence shown here is derived from an EMBL/GenBank/DDBJ whole genome shotgun (WGS) entry which is preliminary data.</text>
</comment>
<evidence type="ECO:0000256" key="8">
    <source>
        <dbReference type="SAM" id="Phobius"/>
    </source>
</evidence>
<comment type="similarity">
    <text evidence="2">Belongs to the amino acid-polyamine-organocation (APC) superfamily. Spore germination protein (SGP) (TC 2.A.3.9) family.</text>
</comment>
<evidence type="ECO:0000256" key="7">
    <source>
        <dbReference type="ARBA" id="ARBA00023136"/>
    </source>
</evidence>
<dbReference type="Pfam" id="PF03845">
    <property type="entry name" value="Spore_permease"/>
    <property type="match status" value="1"/>
</dbReference>
<feature type="transmembrane region" description="Helical" evidence="8">
    <location>
        <begin position="310"/>
        <end position="328"/>
    </location>
</feature>
<evidence type="ECO:0000313" key="10">
    <source>
        <dbReference type="Proteomes" id="UP001595387"/>
    </source>
</evidence>
<feature type="transmembrane region" description="Helical" evidence="8">
    <location>
        <begin position="118"/>
        <end position="141"/>
    </location>
</feature>
<evidence type="ECO:0000256" key="3">
    <source>
        <dbReference type="ARBA" id="ARBA00022448"/>
    </source>
</evidence>
<dbReference type="RefSeq" id="WP_390304295.1">
    <property type="nucleotide sequence ID" value="NZ_JBHRRZ010000011.1"/>
</dbReference>
<evidence type="ECO:0000256" key="5">
    <source>
        <dbReference type="ARBA" id="ARBA00022692"/>
    </source>
</evidence>
<dbReference type="InterPro" id="IPR004761">
    <property type="entry name" value="Spore_GerAB"/>
</dbReference>
<sequence length="373" mass="43020">MDVNVNLKNHRKLQAFYLFFIITSIQLGVGIVGIPRIVYQEAGQDAWISILISYAALVVILTVMLIILKQYKNADIFGIQVDIFGTWLGKLLGTIYILYFLWTLFSVLITYIEILRVFLFPYIHPLVLGVLITSLIVITVIGGLRIIVGVCFLFFFMTQWVLLLLIEPAADMQLSHFQPFFQASFTELLSGTQDTSYTLIGFEILFLVYPFIQEKDKVYKPVYFAAFWTVLLTLIFTIISIGYFSKEQLIRREWVGLSLFKIQEFPFIERLDYVVVAEWMMVTLPNMLLFMWGVTYGINRLYKVPQKTTLYISAALLIIGSALVSEHFEIQKVINVADSVGFWLVYVYPLVLLPIVLIRKKWKKYKGGKGNAR</sequence>
<evidence type="ECO:0000256" key="2">
    <source>
        <dbReference type="ARBA" id="ARBA00007998"/>
    </source>
</evidence>
<dbReference type="PANTHER" id="PTHR34975">
    <property type="entry name" value="SPORE GERMINATION PROTEIN A2"/>
    <property type="match status" value="1"/>
</dbReference>
<keyword evidence="7 8" id="KW-0472">Membrane</keyword>
<gene>
    <name evidence="9" type="ORF">ACFODW_06070</name>
</gene>
<feature type="transmembrane region" description="Helical" evidence="8">
    <location>
        <begin position="340"/>
        <end position="358"/>
    </location>
</feature>
<dbReference type="EMBL" id="JBHRRZ010000011">
    <property type="protein sequence ID" value="MFC2947906.1"/>
    <property type="molecule type" value="Genomic_DNA"/>
</dbReference>
<feature type="transmembrane region" description="Helical" evidence="8">
    <location>
        <begin position="146"/>
        <end position="166"/>
    </location>
</feature>
<proteinExistence type="inferred from homology"/>
<evidence type="ECO:0000256" key="4">
    <source>
        <dbReference type="ARBA" id="ARBA00022544"/>
    </source>
</evidence>
<dbReference type="PANTHER" id="PTHR34975:SF2">
    <property type="entry name" value="SPORE GERMINATION PROTEIN A2"/>
    <property type="match status" value="1"/>
</dbReference>
<protein>
    <submittedName>
        <fullName evidence="9">GerAB/ArcD/ProY family transporter</fullName>
    </submittedName>
</protein>
<dbReference type="NCBIfam" id="TIGR00912">
    <property type="entry name" value="2A0309"/>
    <property type="match status" value="1"/>
</dbReference>
<keyword evidence="4" id="KW-0309">Germination</keyword>
<evidence type="ECO:0000313" key="9">
    <source>
        <dbReference type="EMBL" id="MFC2947906.1"/>
    </source>
</evidence>
<keyword evidence="6 8" id="KW-1133">Transmembrane helix</keyword>
<feature type="transmembrane region" description="Helical" evidence="8">
    <location>
        <begin position="88"/>
        <end position="112"/>
    </location>
</feature>
<accession>A0ABV7A4P1</accession>
<keyword evidence="10" id="KW-1185">Reference proteome</keyword>
<feature type="transmembrane region" description="Helical" evidence="8">
    <location>
        <begin position="279"/>
        <end position="298"/>
    </location>
</feature>
<keyword evidence="3" id="KW-0813">Transport</keyword>
<comment type="subcellular location">
    <subcellularLocation>
        <location evidence="1">Membrane</location>
        <topology evidence="1">Multi-pass membrane protein</topology>
    </subcellularLocation>
</comment>
<evidence type="ECO:0000256" key="6">
    <source>
        <dbReference type="ARBA" id="ARBA00022989"/>
    </source>
</evidence>
<name>A0ABV7A4P1_9BACI</name>